<comment type="caution">
    <text evidence="1">The sequence shown here is derived from an EMBL/GenBank/DDBJ whole genome shotgun (WGS) entry which is preliminary data.</text>
</comment>
<proteinExistence type="predicted"/>
<reference evidence="1 2" key="1">
    <citation type="submission" date="2024-06" db="EMBL/GenBank/DDBJ databases">
        <title>Sorghum-associated microbial communities from plants grown in Nebraska, USA.</title>
        <authorList>
            <person name="Schachtman D."/>
        </authorList>
    </citation>
    <scope>NUCLEOTIDE SEQUENCE [LARGE SCALE GENOMIC DNA]</scope>
    <source>
        <strain evidence="1 2">736</strain>
    </source>
</reference>
<dbReference type="Proteomes" id="UP001549363">
    <property type="component" value="Unassembled WGS sequence"/>
</dbReference>
<evidence type="ECO:0000313" key="1">
    <source>
        <dbReference type="EMBL" id="MET4559789.1"/>
    </source>
</evidence>
<name>A0ABV2PGP1_9BACI</name>
<keyword evidence="2" id="KW-1185">Reference proteome</keyword>
<dbReference type="RefSeq" id="WP_354471061.1">
    <property type="nucleotide sequence ID" value="NZ_JBEPSB010000002.1"/>
</dbReference>
<evidence type="ECO:0008006" key="3">
    <source>
        <dbReference type="Google" id="ProtNLM"/>
    </source>
</evidence>
<evidence type="ECO:0000313" key="2">
    <source>
        <dbReference type="Proteomes" id="UP001549363"/>
    </source>
</evidence>
<organism evidence="1 2">
    <name type="scientific">Lysinibacillus parviboronicapiens</name>
    <dbReference type="NCBI Taxonomy" id="436516"/>
    <lineage>
        <taxon>Bacteria</taxon>
        <taxon>Bacillati</taxon>
        <taxon>Bacillota</taxon>
        <taxon>Bacilli</taxon>
        <taxon>Bacillales</taxon>
        <taxon>Bacillaceae</taxon>
        <taxon>Lysinibacillus</taxon>
    </lineage>
</organism>
<dbReference type="EMBL" id="JBEPSB010000002">
    <property type="protein sequence ID" value="MET4559789.1"/>
    <property type="molecule type" value="Genomic_DNA"/>
</dbReference>
<protein>
    <recommendedName>
        <fullName evidence="3">Transcriptional regulator</fullName>
    </recommendedName>
</protein>
<accession>A0ABV2PGP1</accession>
<sequence length="57" mass="6984">MTDYRKGYEFYRQMCEKHGLEPINFHYYILNLSQEQLDAYNEEHAKTMKGQIEYEVS</sequence>
<gene>
    <name evidence="1" type="ORF">ABIA69_000932</name>
</gene>